<dbReference type="InterPro" id="IPR040854">
    <property type="entry name" value="ZSWIM9"/>
</dbReference>
<feature type="domain" description="ZSWIM3 N-terminal" evidence="2">
    <location>
        <begin position="201"/>
        <end position="301"/>
    </location>
</feature>
<evidence type="ECO:0000259" key="2">
    <source>
        <dbReference type="Pfam" id="PF21599"/>
    </source>
</evidence>
<proteinExistence type="predicted"/>
<dbReference type="PANTHER" id="PTHR47086:SF4">
    <property type="entry name" value="BTB DOMAIN-CONTAINING PROTEIN"/>
    <property type="match status" value="1"/>
</dbReference>
<feature type="compositionally biased region" description="Polar residues" evidence="1">
    <location>
        <begin position="86"/>
        <end position="115"/>
    </location>
</feature>
<evidence type="ECO:0000313" key="4">
    <source>
        <dbReference type="Proteomes" id="UP001201812"/>
    </source>
</evidence>
<protein>
    <recommendedName>
        <fullName evidence="2">ZSWIM3 N-terminal domain-containing protein</fullName>
    </recommendedName>
</protein>
<reference evidence="3" key="1">
    <citation type="submission" date="2022-01" db="EMBL/GenBank/DDBJ databases">
        <title>Genome Sequence Resource for Two Populations of Ditylenchus destructor, the Migratory Endoparasitic Phytonematode.</title>
        <authorList>
            <person name="Zhang H."/>
            <person name="Lin R."/>
            <person name="Xie B."/>
        </authorList>
    </citation>
    <scope>NUCLEOTIDE SEQUENCE</scope>
    <source>
        <strain evidence="3">BazhouSP</strain>
    </source>
</reference>
<dbReference type="AlphaFoldDB" id="A0AAD4RDV6"/>
<feature type="compositionally biased region" description="Polar residues" evidence="1">
    <location>
        <begin position="1"/>
        <end position="12"/>
    </location>
</feature>
<comment type="caution">
    <text evidence="3">The sequence shown here is derived from an EMBL/GenBank/DDBJ whole genome shotgun (WGS) entry which is preliminary data.</text>
</comment>
<gene>
    <name evidence="3" type="ORF">DdX_01425</name>
</gene>
<dbReference type="EMBL" id="JAKKPZ010000001">
    <property type="protein sequence ID" value="KAI1729201.1"/>
    <property type="molecule type" value="Genomic_DNA"/>
</dbReference>
<feature type="region of interest" description="Disordered" evidence="1">
    <location>
        <begin position="403"/>
        <end position="427"/>
    </location>
</feature>
<feature type="region of interest" description="Disordered" evidence="1">
    <location>
        <begin position="1"/>
        <end position="26"/>
    </location>
</feature>
<dbReference type="InterPro" id="IPR048325">
    <property type="entry name" value="ZSWIM3_N"/>
</dbReference>
<feature type="region of interest" description="Disordered" evidence="1">
    <location>
        <begin position="72"/>
        <end position="137"/>
    </location>
</feature>
<dbReference type="Pfam" id="PF21599">
    <property type="entry name" value="ZSWIM3_N"/>
    <property type="match status" value="1"/>
</dbReference>
<dbReference type="Proteomes" id="UP001201812">
    <property type="component" value="Unassembled WGS sequence"/>
</dbReference>
<sequence>MDPGNNTSNVELNSDKNGENQNGDCMTAMTTLLEQWEAEKQKGKTAADTFADSVELLCAARTLTAWKELASVTTESQRADEDNPNDGKQQNGTTEDTHSDTASSPHTYSSAVASDSHSNPNSVSPHHPHEPACNETTTDCPVTEYKVEDYESPEPDQGKQNYIEPRIKEEEVEHNFKQSRNTYIGQAISIKTDHDPLIFEGAKFSSFVDFSRAFEEWKQLYYHPFRVASSETLRQPDGSVYETFKYRYIVYHCAHYGNPRMRGNGKRPNQNYLPCGCKAMMRLNYNYHDNALRVTLLKERHDGHDLSAEGFARVSAKVRKLSPDDSVGEASPGSSSVSSFTVKSQDSPNMTECSSSSQHPTPFLSPKFSPRCTLNTSTTVTETPASKEHVSQLNHLCQTMAQHDPSQMHQISQNIKPTNSSSYQTQHISSNDSAFNVINSVNNKQHEILAALMLNATQQQQQAGRSISTDSLFSAPNRSNQPNIEPVAPKVVTNPPIISGFRSQATPNSVSSSSLMQQNSQLVSLLQGILSGANVGTNVPSNTNVTNNAILGSLMGTSYSPAVTALDSSQQLSQIGNDFANSSHMSNNRQFFPGNQQLSQPAALSQTQLLQSIFNKIKGSSQPSVRQALLRESDLFSLNKPMAVQTSQRPEVKPESSDVTSKDTELYALLNIMKEAEFLIQCLRELLFRTKDVPAFIRRLREFVEACTNEAFLQSYM</sequence>
<evidence type="ECO:0000313" key="3">
    <source>
        <dbReference type="EMBL" id="KAI1729201.1"/>
    </source>
</evidence>
<feature type="compositionally biased region" description="Low complexity" evidence="1">
    <location>
        <begin position="328"/>
        <end position="347"/>
    </location>
</feature>
<feature type="compositionally biased region" description="Low complexity" evidence="1">
    <location>
        <begin position="116"/>
        <end position="125"/>
    </location>
</feature>
<keyword evidence="4" id="KW-1185">Reference proteome</keyword>
<accession>A0AAD4RDV6</accession>
<organism evidence="3 4">
    <name type="scientific">Ditylenchus destructor</name>
    <dbReference type="NCBI Taxonomy" id="166010"/>
    <lineage>
        <taxon>Eukaryota</taxon>
        <taxon>Metazoa</taxon>
        <taxon>Ecdysozoa</taxon>
        <taxon>Nematoda</taxon>
        <taxon>Chromadorea</taxon>
        <taxon>Rhabditida</taxon>
        <taxon>Tylenchina</taxon>
        <taxon>Tylenchomorpha</taxon>
        <taxon>Sphaerularioidea</taxon>
        <taxon>Anguinidae</taxon>
        <taxon>Anguininae</taxon>
        <taxon>Ditylenchus</taxon>
    </lineage>
</organism>
<name>A0AAD4RDV6_9BILA</name>
<evidence type="ECO:0000256" key="1">
    <source>
        <dbReference type="SAM" id="MobiDB-lite"/>
    </source>
</evidence>
<feature type="compositionally biased region" description="Polar residues" evidence="1">
    <location>
        <begin position="348"/>
        <end position="360"/>
    </location>
</feature>
<dbReference type="PANTHER" id="PTHR47086">
    <property type="entry name" value="BTB DOMAIN-CONTAINING PROTEIN"/>
    <property type="match status" value="1"/>
</dbReference>
<feature type="region of interest" description="Disordered" evidence="1">
    <location>
        <begin position="323"/>
        <end position="370"/>
    </location>
</feature>